<dbReference type="AlphaFoldDB" id="A0AAP0BHK1"/>
<keyword evidence="1" id="KW-0812">Transmembrane</keyword>
<accession>A0AAP0BHK1</accession>
<feature type="transmembrane region" description="Helical" evidence="1">
    <location>
        <begin position="71"/>
        <end position="93"/>
    </location>
</feature>
<evidence type="ECO:0000313" key="3">
    <source>
        <dbReference type="Proteomes" id="UP001418222"/>
    </source>
</evidence>
<gene>
    <name evidence="2" type="ORF">KSP39_PZI011082</name>
</gene>
<sequence length="262" mass="28636">MFACSPAPFCIWIAGDVYFARPHSYSSPPLVIPPSVFFFRNNVGIQYSIVSQSLSETELLITKMAVSPSIIAWRFLFGALGCFMLASLLYTILTDGSPFRLELLTPSSIKRRWNVPRVVHELLILRRGCGWGKVPTEGCSRREGGLGGGYDCGLTAVGLEEGCMGLEKMREAAVGPGEGCTGLEKIREVALRLEEGCMWLEKMMEAAVGLEEELERMREAAVGIEEGCTGLEKMREAAVGMEEGCTGLDKMREAAVDGHNLD</sequence>
<dbReference type="EMBL" id="JBBWWQ010000009">
    <property type="protein sequence ID" value="KAK8939078.1"/>
    <property type="molecule type" value="Genomic_DNA"/>
</dbReference>
<name>A0AAP0BHK1_9ASPA</name>
<evidence type="ECO:0000256" key="1">
    <source>
        <dbReference type="SAM" id="Phobius"/>
    </source>
</evidence>
<evidence type="ECO:0000313" key="2">
    <source>
        <dbReference type="EMBL" id="KAK8939078.1"/>
    </source>
</evidence>
<protein>
    <submittedName>
        <fullName evidence="2">Uncharacterized protein</fullName>
    </submittedName>
</protein>
<keyword evidence="1" id="KW-1133">Transmembrane helix</keyword>
<dbReference type="Pfam" id="PF07343">
    <property type="entry name" value="DUF1475"/>
    <property type="match status" value="1"/>
</dbReference>
<keyword evidence="3" id="KW-1185">Reference proteome</keyword>
<proteinExistence type="predicted"/>
<dbReference type="InterPro" id="IPR009943">
    <property type="entry name" value="DUF1475"/>
</dbReference>
<reference evidence="2 3" key="1">
    <citation type="journal article" date="2022" name="Nat. Plants">
        <title>Genomes of leafy and leafless Platanthera orchids illuminate the evolution of mycoheterotrophy.</title>
        <authorList>
            <person name="Li M.H."/>
            <person name="Liu K.W."/>
            <person name="Li Z."/>
            <person name="Lu H.C."/>
            <person name="Ye Q.L."/>
            <person name="Zhang D."/>
            <person name="Wang J.Y."/>
            <person name="Li Y.F."/>
            <person name="Zhong Z.M."/>
            <person name="Liu X."/>
            <person name="Yu X."/>
            <person name="Liu D.K."/>
            <person name="Tu X.D."/>
            <person name="Liu B."/>
            <person name="Hao Y."/>
            <person name="Liao X.Y."/>
            <person name="Jiang Y.T."/>
            <person name="Sun W.H."/>
            <person name="Chen J."/>
            <person name="Chen Y.Q."/>
            <person name="Ai Y."/>
            <person name="Zhai J.W."/>
            <person name="Wu S.S."/>
            <person name="Zhou Z."/>
            <person name="Hsiao Y.Y."/>
            <person name="Wu W.L."/>
            <person name="Chen Y.Y."/>
            <person name="Lin Y.F."/>
            <person name="Hsu J.L."/>
            <person name="Li C.Y."/>
            <person name="Wang Z.W."/>
            <person name="Zhao X."/>
            <person name="Zhong W.Y."/>
            <person name="Ma X.K."/>
            <person name="Ma L."/>
            <person name="Huang J."/>
            <person name="Chen G.Z."/>
            <person name="Huang M.Z."/>
            <person name="Huang L."/>
            <person name="Peng D.H."/>
            <person name="Luo Y.B."/>
            <person name="Zou S.Q."/>
            <person name="Chen S.P."/>
            <person name="Lan S."/>
            <person name="Tsai W.C."/>
            <person name="Van de Peer Y."/>
            <person name="Liu Z.J."/>
        </authorList>
    </citation>
    <scope>NUCLEOTIDE SEQUENCE [LARGE SCALE GENOMIC DNA]</scope>
    <source>
        <strain evidence="2">Lor287</strain>
    </source>
</reference>
<keyword evidence="1" id="KW-0472">Membrane</keyword>
<dbReference type="Proteomes" id="UP001418222">
    <property type="component" value="Unassembled WGS sequence"/>
</dbReference>
<organism evidence="2 3">
    <name type="scientific">Platanthera zijinensis</name>
    <dbReference type="NCBI Taxonomy" id="2320716"/>
    <lineage>
        <taxon>Eukaryota</taxon>
        <taxon>Viridiplantae</taxon>
        <taxon>Streptophyta</taxon>
        <taxon>Embryophyta</taxon>
        <taxon>Tracheophyta</taxon>
        <taxon>Spermatophyta</taxon>
        <taxon>Magnoliopsida</taxon>
        <taxon>Liliopsida</taxon>
        <taxon>Asparagales</taxon>
        <taxon>Orchidaceae</taxon>
        <taxon>Orchidoideae</taxon>
        <taxon>Orchideae</taxon>
        <taxon>Orchidinae</taxon>
        <taxon>Platanthera</taxon>
    </lineage>
</organism>
<comment type="caution">
    <text evidence="2">The sequence shown here is derived from an EMBL/GenBank/DDBJ whole genome shotgun (WGS) entry which is preliminary data.</text>
</comment>